<dbReference type="InterPro" id="IPR005828">
    <property type="entry name" value="MFS_sugar_transport-like"/>
</dbReference>
<protein>
    <recommendedName>
        <fullName evidence="8">Major facilitator superfamily (MFS) profile domain-containing protein</fullName>
    </recommendedName>
</protein>
<dbReference type="EMBL" id="KI394979">
    <property type="protein sequence ID" value="ERM99837.1"/>
    <property type="molecule type" value="Genomic_DNA"/>
</dbReference>
<evidence type="ECO:0000259" key="8">
    <source>
        <dbReference type="PROSITE" id="PS50850"/>
    </source>
</evidence>
<dbReference type="PROSITE" id="PS50850">
    <property type="entry name" value="MFS"/>
    <property type="match status" value="1"/>
</dbReference>
<organism evidence="9 10">
    <name type="scientific">Amborella trichopoda</name>
    <dbReference type="NCBI Taxonomy" id="13333"/>
    <lineage>
        <taxon>Eukaryota</taxon>
        <taxon>Viridiplantae</taxon>
        <taxon>Streptophyta</taxon>
        <taxon>Embryophyta</taxon>
        <taxon>Tracheophyta</taxon>
        <taxon>Spermatophyta</taxon>
        <taxon>Magnoliopsida</taxon>
        <taxon>Amborellales</taxon>
        <taxon>Amborellaceae</taxon>
        <taxon>Amborella</taxon>
    </lineage>
</organism>
<evidence type="ECO:0000256" key="2">
    <source>
        <dbReference type="ARBA" id="ARBA00010992"/>
    </source>
</evidence>
<comment type="subcellular location">
    <subcellularLocation>
        <location evidence="1">Membrane</location>
        <topology evidence="1">Multi-pass membrane protein</topology>
    </subcellularLocation>
</comment>
<dbReference type="InterPro" id="IPR036259">
    <property type="entry name" value="MFS_trans_sf"/>
</dbReference>
<keyword evidence="5 7" id="KW-1133">Transmembrane helix</keyword>
<dbReference type="InterPro" id="IPR020846">
    <property type="entry name" value="MFS_dom"/>
</dbReference>
<dbReference type="SUPFAM" id="SSF103473">
    <property type="entry name" value="MFS general substrate transporter"/>
    <property type="match status" value="1"/>
</dbReference>
<evidence type="ECO:0000313" key="9">
    <source>
        <dbReference type="EMBL" id="ERM99837.1"/>
    </source>
</evidence>
<dbReference type="HOGENOM" id="CLU_2641449_0_0_1"/>
<evidence type="ECO:0000256" key="5">
    <source>
        <dbReference type="ARBA" id="ARBA00022989"/>
    </source>
</evidence>
<dbReference type="GO" id="GO:0015144">
    <property type="term" value="F:carbohydrate transmembrane transporter activity"/>
    <property type="evidence" value="ECO:0007669"/>
    <property type="project" value="InterPro"/>
</dbReference>
<proteinExistence type="inferred from homology"/>
<gene>
    <name evidence="9" type="ORF">AMTR_s00098p00092130</name>
</gene>
<comment type="similarity">
    <text evidence="2">Belongs to the major facilitator superfamily. Sugar transporter (TC 2.A.1.1) family.</text>
</comment>
<dbReference type="Gene3D" id="1.20.1250.20">
    <property type="entry name" value="MFS general substrate transporter like domains"/>
    <property type="match status" value="1"/>
</dbReference>
<dbReference type="Proteomes" id="UP000017836">
    <property type="component" value="Unassembled WGS sequence"/>
</dbReference>
<keyword evidence="3" id="KW-0813">Transport</keyword>
<evidence type="ECO:0000256" key="4">
    <source>
        <dbReference type="ARBA" id="ARBA00022692"/>
    </source>
</evidence>
<dbReference type="eggNOG" id="KOG0254">
    <property type="taxonomic scope" value="Eukaryota"/>
</dbReference>
<dbReference type="AlphaFoldDB" id="W1NW46"/>
<evidence type="ECO:0000256" key="1">
    <source>
        <dbReference type="ARBA" id="ARBA00004141"/>
    </source>
</evidence>
<accession>W1NW46</accession>
<keyword evidence="4 7" id="KW-0812">Transmembrane</keyword>
<reference evidence="10" key="1">
    <citation type="journal article" date="2013" name="Science">
        <title>The Amborella genome and the evolution of flowering plants.</title>
        <authorList>
            <consortium name="Amborella Genome Project"/>
        </authorList>
    </citation>
    <scope>NUCLEOTIDE SEQUENCE [LARGE SCALE GENOMIC DNA]</scope>
</reference>
<dbReference type="GO" id="GO:0016020">
    <property type="term" value="C:membrane"/>
    <property type="evidence" value="ECO:0007669"/>
    <property type="project" value="UniProtKB-SubCell"/>
</dbReference>
<feature type="domain" description="Major facilitator superfamily (MFS) profile" evidence="8">
    <location>
        <begin position="1"/>
        <end position="77"/>
    </location>
</feature>
<dbReference type="Gramene" id="ERM99837">
    <property type="protein sequence ID" value="ERM99837"/>
    <property type="gene ID" value="AMTR_s00098p00092130"/>
</dbReference>
<dbReference type="InterPro" id="IPR045262">
    <property type="entry name" value="STP/PLT_plant"/>
</dbReference>
<evidence type="ECO:0000256" key="6">
    <source>
        <dbReference type="ARBA" id="ARBA00023136"/>
    </source>
</evidence>
<dbReference type="PANTHER" id="PTHR23500:SF371">
    <property type="entry name" value="OS07G0206600 PROTEIN"/>
    <property type="match status" value="1"/>
</dbReference>
<name>W1NW46_AMBTC</name>
<evidence type="ECO:0000256" key="3">
    <source>
        <dbReference type="ARBA" id="ARBA00022448"/>
    </source>
</evidence>
<keyword evidence="10" id="KW-1185">Reference proteome</keyword>
<keyword evidence="6 7" id="KW-0472">Membrane</keyword>
<evidence type="ECO:0000256" key="7">
    <source>
        <dbReference type="SAM" id="Phobius"/>
    </source>
</evidence>
<feature type="transmembrane region" description="Helical" evidence="7">
    <location>
        <begin position="22"/>
        <end position="50"/>
    </location>
</feature>
<dbReference type="Pfam" id="PF00083">
    <property type="entry name" value="Sugar_tr"/>
    <property type="match status" value="1"/>
</dbReference>
<sequence length="77" mass="8313">MAATFLAAWVCKKYGRRPSMRAASLFFLGGVALTAAAVNLPMLIIGRILVGLGIRFANQVLQSILHVGLLLGYQIIR</sequence>
<evidence type="ECO:0000313" key="10">
    <source>
        <dbReference type="Proteomes" id="UP000017836"/>
    </source>
</evidence>
<dbReference type="PANTHER" id="PTHR23500">
    <property type="entry name" value="SOLUTE CARRIER FAMILY 2, FACILITATED GLUCOSE TRANSPORTER"/>
    <property type="match status" value="1"/>
</dbReference>